<accession>A0A942YXG3</accession>
<dbReference type="SUPFAM" id="SSF56281">
    <property type="entry name" value="Metallo-hydrolase/oxidoreductase"/>
    <property type="match status" value="1"/>
</dbReference>
<dbReference type="InterPro" id="IPR001279">
    <property type="entry name" value="Metallo-B-lactamas"/>
</dbReference>
<dbReference type="Proteomes" id="UP000679749">
    <property type="component" value="Unassembled WGS sequence"/>
</dbReference>
<sequence>MELKKLSWATVVMESNGTSILFDPLGAPIKGQDRPLAAKLGEPLEPLVSLWTIKRPDAILVTHFHPDHFDYQSVLDSFGDDVQLYLPKESESYAAKCGFKNVIGVSPNEDFIVNHVKVSAFYSVDGFGSPQVSWIVNDGVHTIVHCGDTQWHGFWWRMEQQYGPIHVACLPVNGPILHVAGLKAQSSLPACLTPEEAVEAAKILSAEYLVPIHYGTFNNPPFYIEAENVVERLIQRGNELGVNIKILRPNESHFLGDTIKQSAK</sequence>
<feature type="domain" description="Metallo-beta-lactamase" evidence="1">
    <location>
        <begin position="20"/>
        <end position="214"/>
    </location>
</feature>
<protein>
    <submittedName>
        <fullName evidence="2">MBL fold metallo-hydrolase</fullName>
    </submittedName>
</protein>
<evidence type="ECO:0000313" key="2">
    <source>
        <dbReference type="EMBL" id="MBS4213796.1"/>
    </source>
</evidence>
<dbReference type="RefSeq" id="WP_213118315.1">
    <property type="nucleotide sequence ID" value="NZ_JAGYPF010000003.1"/>
</dbReference>
<dbReference type="AlphaFoldDB" id="A0A942YXG3"/>
<evidence type="ECO:0000313" key="3">
    <source>
        <dbReference type="Proteomes" id="UP000679749"/>
    </source>
</evidence>
<comment type="caution">
    <text evidence="2">The sequence shown here is derived from an EMBL/GenBank/DDBJ whole genome shotgun (WGS) entry which is preliminary data.</text>
</comment>
<dbReference type="PANTHER" id="PTHR43546">
    <property type="entry name" value="UPF0173 METAL-DEPENDENT HYDROLASE MJ1163-RELATED"/>
    <property type="match status" value="1"/>
</dbReference>
<reference evidence="2" key="1">
    <citation type="submission" date="2021-05" db="EMBL/GenBank/DDBJ databases">
        <title>Novel Bacillus species.</title>
        <authorList>
            <person name="Liu G."/>
        </authorList>
    </citation>
    <scope>NUCLEOTIDE SEQUENCE</scope>
    <source>
        <strain evidence="2">FJAT-49825</strain>
    </source>
</reference>
<gene>
    <name evidence="2" type="ORF">KHA99_15170</name>
</gene>
<proteinExistence type="predicted"/>
<evidence type="ECO:0000259" key="1">
    <source>
        <dbReference type="Pfam" id="PF12706"/>
    </source>
</evidence>
<name>A0A942YXG3_9BACI</name>
<dbReference type="EMBL" id="JAGYPF010000003">
    <property type="protein sequence ID" value="MBS4213796.1"/>
    <property type="molecule type" value="Genomic_DNA"/>
</dbReference>
<dbReference type="Pfam" id="PF12706">
    <property type="entry name" value="Lactamase_B_2"/>
    <property type="match status" value="1"/>
</dbReference>
<dbReference type="InterPro" id="IPR036866">
    <property type="entry name" value="RibonucZ/Hydroxyglut_hydro"/>
</dbReference>
<keyword evidence="3" id="KW-1185">Reference proteome</keyword>
<dbReference type="PANTHER" id="PTHR43546:SF3">
    <property type="entry name" value="UPF0173 METAL-DEPENDENT HYDROLASE MJ1163"/>
    <property type="match status" value="1"/>
</dbReference>
<organism evidence="2 3">
    <name type="scientific">Neobacillus rhizophilus</name>
    <dbReference type="NCBI Taxonomy" id="2833579"/>
    <lineage>
        <taxon>Bacteria</taxon>
        <taxon>Bacillati</taxon>
        <taxon>Bacillota</taxon>
        <taxon>Bacilli</taxon>
        <taxon>Bacillales</taxon>
        <taxon>Bacillaceae</taxon>
        <taxon>Neobacillus</taxon>
    </lineage>
</organism>
<dbReference type="InterPro" id="IPR050114">
    <property type="entry name" value="UPF0173_UPF0282_UlaG_hydrolase"/>
</dbReference>
<dbReference type="Gene3D" id="3.60.15.10">
    <property type="entry name" value="Ribonuclease Z/Hydroxyacylglutathione hydrolase-like"/>
    <property type="match status" value="1"/>
</dbReference>